<dbReference type="SUPFAM" id="SSF50104">
    <property type="entry name" value="Translation proteins SH3-like domain"/>
    <property type="match status" value="1"/>
</dbReference>
<reference evidence="1 2" key="1">
    <citation type="submission" date="2024-03" db="EMBL/GenBank/DDBJ databases">
        <authorList>
            <person name="Brejova B."/>
        </authorList>
    </citation>
    <scope>NUCLEOTIDE SEQUENCE [LARGE SCALE GENOMIC DNA]</scope>
    <source>
        <strain evidence="1 2">CBS 14171</strain>
    </source>
</reference>
<organism evidence="1 2">
    <name type="scientific">Lodderomyces beijingensis</name>
    <dbReference type="NCBI Taxonomy" id="1775926"/>
    <lineage>
        <taxon>Eukaryota</taxon>
        <taxon>Fungi</taxon>
        <taxon>Dikarya</taxon>
        <taxon>Ascomycota</taxon>
        <taxon>Saccharomycotina</taxon>
        <taxon>Pichiomycetes</taxon>
        <taxon>Debaryomycetaceae</taxon>
        <taxon>Candida/Lodderomyces clade</taxon>
        <taxon>Lodderomyces</taxon>
    </lineage>
</organism>
<proteinExistence type="predicted"/>
<sequence>MLLPGFKGFLPTVLPKEKQLIRFEAGIMEGDLAYVTEGPHKGKVVEVLNYAPEYDCVSLANVSSKRLIPKPMWPEGHTSHVFDFPDYVPRDKVRVVGKDRDEQGQVRYVVAEKVVMKEKYYDDRFKQWIPRRYIKYHDYELPWPQPQKINDGALSTPEAVVREKTFEFNTIGKSTIPKQLVNQLRNPYSKFKRRTLSGFQIAKLKGPEMPLTMEQKIWLAKQADKPAKKLVPLSEEVQEFIGAKMAQHMNRIESPALRLHLEALSNQKIPDYEKTLQLIEETAKAEQAAQSGKS</sequence>
<accession>A0ABP0ZGN3</accession>
<dbReference type="InterPro" id="IPR008991">
    <property type="entry name" value="Translation_prot_SH3-like_sf"/>
</dbReference>
<dbReference type="Proteomes" id="UP001497383">
    <property type="component" value="Chromosome 2"/>
</dbReference>
<evidence type="ECO:0008006" key="3">
    <source>
        <dbReference type="Google" id="ProtNLM"/>
    </source>
</evidence>
<gene>
    <name evidence="1" type="ORF">LODBEIA_P15530</name>
</gene>
<evidence type="ECO:0000313" key="2">
    <source>
        <dbReference type="Proteomes" id="UP001497383"/>
    </source>
</evidence>
<dbReference type="GeneID" id="92206749"/>
<name>A0ABP0ZGN3_9ASCO</name>
<dbReference type="Pfam" id="PF22682">
    <property type="entry name" value="Ribosomal_uL24m-like"/>
    <property type="match status" value="1"/>
</dbReference>
<evidence type="ECO:0000313" key="1">
    <source>
        <dbReference type="EMBL" id="CAK9437147.1"/>
    </source>
</evidence>
<dbReference type="RefSeq" id="XP_066828491.1">
    <property type="nucleotide sequence ID" value="XM_066971454.1"/>
</dbReference>
<keyword evidence="2" id="KW-1185">Reference proteome</keyword>
<dbReference type="EMBL" id="OZ022406">
    <property type="protein sequence ID" value="CAK9437147.1"/>
    <property type="molecule type" value="Genomic_DNA"/>
</dbReference>
<protein>
    <recommendedName>
        <fullName evidence="3">KOW domain-containing protein</fullName>
    </recommendedName>
</protein>